<dbReference type="AlphaFoldDB" id="A0A2N5DG84"/>
<evidence type="ECO:0000313" key="1">
    <source>
        <dbReference type="EMBL" id="PLR25079.1"/>
    </source>
</evidence>
<reference evidence="1 2" key="1">
    <citation type="submission" date="2017-12" db="EMBL/GenBank/DDBJ databases">
        <title>The genome sequence of Caulobacter sp. 410.</title>
        <authorList>
            <person name="Gao J."/>
            <person name="Mao X."/>
            <person name="Sun J."/>
        </authorList>
    </citation>
    <scope>NUCLEOTIDE SEQUENCE [LARGE SCALE GENOMIC DNA]</scope>
    <source>
        <strain evidence="1 2">410</strain>
    </source>
</reference>
<dbReference type="RefSeq" id="WP_101718353.1">
    <property type="nucleotide sequence ID" value="NZ_PJRS01000022.1"/>
</dbReference>
<organism evidence="1 2">
    <name type="scientific">Caulobacter zeae</name>
    <dbReference type="NCBI Taxonomy" id="2055137"/>
    <lineage>
        <taxon>Bacteria</taxon>
        <taxon>Pseudomonadati</taxon>
        <taxon>Pseudomonadota</taxon>
        <taxon>Alphaproteobacteria</taxon>
        <taxon>Caulobacterales</taxon>
        <taxon>Caulobacteraceae</taxon>
        <taxon>Caulobacter</taxon>
    </lineage>
</organism>
<dbReference type="EMBL" id="PJRS01000022">
    <property type="protein sequence ID" value="PLR25079.1"/>
    <property type="molecule type" value="Genomic_DNA"/>
</dbReference>
<sequence>MAGGTHSSGWTVAALDHLRQLNRLGGDLDQLAEMLGTTRRDIDWALWMLLGRTPAEALEAMKRREAA</sequence>
<comment type="caution">
    <text evidence="1">The sequence shown here is derived from an EMBL/GenBank/DDBJ whole genome shotgun (WGS) entry which is preliminary data.</text>
</comment>
<keyword evidence="2" id="KW-1185">Reference proteome</keyword>
<dbReference type="Proteomes" id="UP000234479">
    <property type="component" value="Unassembled WGS sequence"/>
</dbReference>
<gene>
    <name evidence="1" type="ORF">SGCZBJ_12655</name>
</gene>
<proteinExistence type="predicted"/>
<evidence type="ECO:0000313" key="2">
    <source>
        <dbReference type="Proteomes" id="UP000234479"/>
    </source>
</evidence>
<dbReference type="OrthoDB" id="9863041at2"/>
<protein>
    <submittedName>
        <fullName evidence="1">Uncharacterized protein</fullName>
    </submittedName>
</protein>
<accession>A0A2N5DG84</accession>
<name>A0A2N5DG84_9CAUL</name>